<keyword evidence="1" id="KW-0479">Metal-binding</keyword>
<evidence type="ECO:0000313" key="3">
    <source>
        <dbReference type="Proteomes" id="UP000693672"/>
    </source>
</evidence>
<dbReference type="InterPro" id="IPR033889">
    <property type="entry name" value="LanC"/>
</dbReference>
<evidence type="ECO:0008006" key="4">
    <source>
        <dbReference type="Google" id="ProtNLM"/>
    </source>
</evidence>
<organism evidence="2 3">
    <name type="scientific">Paenibacillus solanacearum</name>
    <dbReference type="NCBI Taxonomy" id="2048548"/>
    <lineage>
        <taxon>Bacteria</taxon>
        <taxon>Bacillati</taxon>
        <taxon>Bacillota</taxon>
        <taxon>Bacilli</taxon>
        <taxon>Bacillales</taxon>
        <taxon>Paenibacillaceae</taxon>
        <taxon>Paenibacillus</taxon>
    </lineage>
</organism>
<dbReference type="Pfam" id="PF05147">
    <property type="entry name" value="LANC_like"/>
    <property type="match status" value="1"/>
</dbReference>
<evidence type="ECO:0000256" key="1">
    <source>
        <dbReference type="PIRSR" id="PIRSR607822-1"/>
    </source>
</evidence>
<feature type="binding site" evidence="1">
    <location>
        <position position="311"/>
    </location>
    <ligand>
        <name>Zn(2+)</name>
        <dbReference type="ChEBI" id="CHEBI:29105"/>
    </ligand>
</feature>
<proteinExistence type="predicted"/>
<keyword evidence="1" id="KW-0862">Zinc</keyword>
<dbReference type="RefSeq" id="WP_218094012.1">
    <property type="nucleotide sequence ID" value="NZ_CAJVAS010000022.1"/>
</dbReference>
<name>A0A916K5M6_9BACL</name>
<comment type="caution">
    <text evidence="2">The sequence shown here is derived from an EMBL/GenBank/DDBJ whole genome shotgun (WGS) entry which is preliminary data.</text>
</comment>
<reference evidence="2" key="1">
    <citation type="submission" date="2021-06" db="EMBL/GenBank/DDBJ databases">
        <authorList>
            <person name="Criscuolo A."/>
        </authorList>
    </citation>
    <scope>NUCLEOTIDE SEQUENCE</scope>
    <source>
        <strain evidence="2">CIP111600</strain>
    </source>
</reference>
<dbReference type="InterPro" id="IPR027310">
    <property type="entry name" value="Profilin_CS"/>
</dbReference>
<evidence type="ECO:0000313" key="2">
    <source>
        <dbReference type="EMBL" id="CAG7641953.1"/>
    </source>
</evidence>
<dbReference type="GO" id="GO:0031179">
    <property type="term" value="P:peptide modification"/>
    <property type="evidence" value="ECO:0007669"/>
    <property type="project" value="InterPro"/>
</dbReference>
<dbReference type="InterPro" id="IPR007822">
    <property type="entry name" value="LANC-like"/>
</dbReference>
<dbReference type="GO" id="GO:0005886">
    <property type="term" value="C:plasma membrane"/>
    <property type="evidence" value="ECO:0007669"/>
    <property type="project" value="TreeGrafter"/>
</dbReference>
<feature type="binding site" evidence="1">
    <location>
        <position position="261"/>
    </location>
    <ligand>
        <name>Zn(2+)</name>
        <dbReference type="ChEBI" id="CHEBI:29105"/>
    </ligand>
</feature>
<dbReference type="Proteomes" id="UP000693672">
    <property type="component" value="Unassembled WGS sequence"/>
</dbReference>
<dbReference type="CDD" id="cd04793">
    <property type="entry name" value="LanC"/>
    <property type="match status" value="1"/>
</dbReference>
<accession>A0A916K5M6</accession>
<dbReference type="EMBL" id="CAJVAS010000022">
    <property type="protein sequence ID" value="CAG7641953.1"/>
    <property type="molecule type" value="Genomic_DNA"/>
</dbReference>
<dbReference type="GO" id="GO:0046872">
    <property type="term" value="F:metal ion binding"/>
    <property type="evidence" value="ECO:0007669"/>
    <property type="project" value="UniProtKB-KW"/>
</dbReference>
<dbReference type="GO" id="GO:0003779">
    <property type="term" value="F:actin binding"/>
    <property type="evidence" value="ECO:0007669"/>
    <property type="project" value="InterPro"/>
</dbReference>
<keyword evidence="3" id="KW-1185">Reference proteome</keyword>
<gene>
    <name evidence="2" type="ORF">PAESOLCIP111_04287</name>
</gene>
<dbReference type="PANTHER" id="PTHR12736">
    <property type="entry name" value="LANC-LIKE PROTEIN"/>
    <property type="match status" value="1"/>
</dbReference>
<dbReference type="PANTHER" id="PTHR12736:SF21">
    <property type="entry name" value="LANC-LIKE PROTEIN 2"/>
    <property type="match status" value="1"/>
</dbReference>
<dbReference type="PROSITE" id="PS00414">
    <property type="entry name" value="PROFILIN"/>
    <property type="match status" value="1"/>
</dbReference>
<dbReference type="AlphaFoldDB" id="A0A916K5M6"/>
<dbReference type="SMART" id="SM01260">
    <property type="entry name" value="LANC_like"/>
    <property type="match status" value="1"/>
</dbReference>
<feature type="binding site" evidence="1">
    <location>
        <position position="310"/>
    </location>
    <ligand>
        <name>Zn(2+)</name>
        <dbReference type="ChEBI" id="CHEBI:29105"/>
    </ligand>
</feature>
<sequence length="403" mass="42996">MSWEPILDEALRGTALEVVQSIAVHLRHYDAEDATLSGGSAGLAVFYHYLDRAGMGDGHSSCRFLEHAMDAVATTPMSASLYEGLLGIAWAVAHLSEPPGGGDTLNDVDSLLLDLLRRPWHGDFDLTNGLVGIGVYARERLPSSAAEEMLALVVAQLDSLAVKDPDGITWFTGPELLPADARMNDAPGGYYNLGMAHGVPGVIAFLSHAYALGVERSKVRRLLDDAIRWLLARRIDSSGAGQFPRCIGPGIVPEPAKAAWCHGDPGVASALMLAAQRIGQPHWEQTAAAIGRRSALQLREEPQVAEAGFCHGAAGLAHLFHRLYRATGDTQFKAAAVTWVRRTLDMRTDQGIGGYLALTGSHGKTVWTPEPGMLAGAAGIGLSLLAASTSIEPLWDRIYLLSN</sequence>
<protein>
    <recommendedName>
        <fullName evidence="4">Lanthionine synthetase C family protein</fullName>
    </recommendedName>
</protein>